<dbReference type="EMBL" id="LAZR01002238">
    <property type="protein sequence ID" value="KKN32632.1"/>
    <property type="molecule type" value="Genomic_DNA"/>
</dbReference>
<sequence length="105" mass="12454">MSCRVASKNVTKIKFIKAEKFENHDVYFDAQFNVKNAKITYFTSKEKGKKIIDYLQENDYGISKSKLSNALKMHPNTISKYLKMLEQFNIIIKKKNLKKNYIFFK</sequence>
<name>A0A0F9Q6P1_9ZZZZ</name>
<gene>
    <name evidence="1" type="ORF">LCGC14_0811830</name>
</gene>
<reference evidence="1" key="1">
    <citation type="journal article" date="2015" name="Nature">
        <title>Complex archaea that bridge the gap between prokaryotes and eukaryotes.</title>
        <authorList>
            <person name="Spang A."/>
            <person name="Saw J.H."/>
            <person name="Jorgensen S.L."/>
            <person name="Zaremba-Niedzwiedzka K."/>
            <person name="Martijn J."/>
            <person name="Lind A.E."/>
            <person name="van Eijk R."/>
            <person name="Schleper C."/>
            <person name="Guy L."/>
            <person name="Ettema T.J."/>
        </authorList>
    </citation>
    <scope>NUCLEOTIDE SEQUENCE</scope>
</reference>
<dbReference type="SUPFAM" id="SSF46785">
    <property type="entry name" value="Winged helix' DNA-binding domain"/>
    <property type="match status" value="1"/>
</dbReference>
<evidence type="ECO:0008006" key="2">
    <source>
        <dbReference type="Google" id="ProtNLM"/>
    </source>
</evidence>
<dbReference type="InterPro" id="IPR036390">
    <property type="entry name" value="WH_DNA-bd_sf"/>
</dbReference>
<dbReference type="AlphaFoldDB" id="A0A0F9Q6P1"/>
<dbReference type="Gene3D" id="1.10.10.10">
    <property type="entry name" value="Winged helix-like DNA-binding domain superfamily/Winged helix DNA-binding domain"/>
    <property type="match status" value="1"/>
</dbReference>
<proteinExistence type="predicted"/>
<dbReference type="InterPro" id="IPR036388">
    <property type="entry name" value="WH-like_DNA-bd_sf"/>
</dbReference>
<comment type="caution">
    <text evidence="1">The sequence shown here is derived from an EMBL/GenBank/DDBJ whole genome shotgun (WGS) entry which is preliminary data.</text>
</comment>
<evidence type="ECO:0000313" key="1">
    <source>
        <dbReference type="EMBL" id="KKN32632.1"/>
    </source>
</evidence>
<protein>
    <recommendedName>
        <fullName evidence="2">Helix-turn-helix type 11 domain-containing protein</fullName>
    </recommendedName>
</protein>
<accession>A0A0F9Q6P1</accession>
<dbReference type="Pfam" id="PF13412">
    <property type="entry name" value="HTH_24"/>
    <property type="match status" value="1"/>
</dbReference>
<organism evidence="1">
    <name type="scientific">marine sediment metagenome</name>
    <dbReference type="NCBI Taxonomy" id="412755"/>
    <lineage>
        <taxon>unclassified sequences</taxon>
        <taxon>metagenomes</taxon>
        <taxon>ecological metagenomes</taxon>
    </lineage>
</organism>